<dbReference type="PANTHER" id="PTHR30346">
    <property type="entry name" value="TRANSCRIPTIONAL DUAL REGULATOR HCAR-RELATED"/>
    <property type="match status" value="1"/>
</dbReference>
<keyword evidence="5" id="KW-0804">Transcription</keyword>
<dbReference type="SUPFAM" id="SSF46785">
    <property type="entry name" value="Winged helix' DNA-binding domain"/>
    <property type="match status" value="1"/>
</dbReference>
<dbReference type="InterPro" id="IPR005119">
    <property type="entry name" value="LysR_subst-bd"/>
</dbReference>
<name>A0ABS1MBX5_9NOCA</name>
<dbReference type="Gene3D" id="3.40.190.10">
    <property type="entry name" value="Periplasmic binding protein-like II"/>
    <property type="match status" value="2"/>
</dbReference>
<evidence type="ECO:0000256" key="2">
    <source>
        <dbReference type="ARBA" id="ARBA00023015"/>
    </source>
</evidence>
<gene>
    <name evidence="7" type="ORF">JK358_27525</name>
</gene>
<dbReference type="PANTHER" id="PTHR30346:SF0">
    <property type="entry name" value="HCA OPERON TRANSCRIPTIONAL ACTIVATOR HCAR"/>
    <property type="match status" value="1"/>
</dbReference>
<keyword evidence="8" id="KW-1185">Reference proteome</keyword>
<evidence type="ECO:0000256" key="1">
    <source>
        <dbReference type="ARBA" id="ARBA00009437"/>
    </source>
</evidence>
<dbReference type="SUPFAM" id="SSF53850">
    <property type="entry name" value="Periplasmic binding protein-like II"/>
    <property type="match status" value="1"/>
</dbReference>
<evidence type="ECO:0000256" key="5">
    <source>
        <dbReference type="ARBA" id="ARBA00023163"/>
    </source>
</evidence>
<accession>A0ABS1MBX5</accession>
<dbReference type="EMBL" id="JAERRJ010000011">
    <property type="protein sequence ID" value="MBL1078163.1"/>
    <property type="molecule type" value="Genomic_DNA"/>
</dbReference>
<dbReference type="CDD" id="cd08414">
    <property type="entry name" value="PBP2_LTTR_aromatics_like"/>
    <property type="match status" value="1"/>
</dbReference>
<keyword evidence="3" id="KW-0238">DNA-binding</keyword>
<dbReference type="PROSITE" id="PS50931">
    <property type="entry name" value="HTH_LYSR"/>
    <property type="match status" value="1"/>
</dbReference>
<dbReference type="Pfam" id="PF03466">
    <property type="entry name" value="LysR_substrate"/>
    <property type="match status" value="1"/>
</dbReference>
<dbReference type="RefSeq" id="WP_201952960.1">
    <property type="nucleotide sequence ID" value="NZ_JAERRJ010000011.1"/>
</dbReference>
<dbReference type="Pfam" id="PF00126">
    <property type="entry name" value="HTH_1"/>
    <property type="match status" value="1"/>
</dbReference>
<comment type="similarity">
    <text evidence="1">Belongs to the LysR transcriptional regulatory family.</text>
</comment>
<dbReference type="Proteomes" id="UP000602198">
    <property type="component" value="Unassembled WGS sequence"/>
</dbReference>
<comment type="caution">
    <text evidence="7">The sequence shown here is derived from an EMBL/GenBank/DDBJ whole genome shotgun (WGS) entry which is preliminary data.</text>
</comment>
<organism evidence="7 8">
    <name type="scientific">Nocardia acididurans</name>
    <dbReference type="NCBI Taxonomy" id="2802282"/>
    <lineage>
        <taxon>Bacteria</taxon>
        <taxon>Bacillati</taxon>
        <taxon>Actinomycetota</taxon>
        <taxon>Actinomycetes</taxon>
        <taxon>Mycobacteriales</taxon>
        <taxon>Nocardiaceae</taxon>
        <taxon>Nocardia</taxon>
    </lineage>
</organism>
<dbReference type="InterPro" id="IPR036390">
    <property type="entry name" value="WH_DNA-bd_sf"/>
</dbReference>
<evidence type="ECO:0000256" key="4">
    <source>
        <dbReference type="ARBA" id="ARBA00023159"/>
    </source>
</evidence>
<evidence type="ECO:0000259" key="6">
    <source>
        <dbReference type="PROSITE" id="PS50931"/>
    </source>
</evidence>
<feature type="domain" description="HTH lysR-type" evidence="6">
    <location>
        <begin position="1"/>
        <end position="59"/>
    </location>
</feature>
<dbReference type="InterPro" id="IPR036388">
    <property type="entry name" value="WH-like_DNA-bd_sf"/>
</dbReference>
<sequence length="299" mass="32894">MLERLELEAFLTLAEELHFGRTAERLGMSTSRISQTIKNVERRIGAPLFERTSRTVRMTPIGLRLHADIRPGYDQIDAGLRRATASARGIGGTLTVGFLGAAAGSLTLRAAHLFSTRHPECEVAFREVQLYEALGALRSGEVEIMIFIGPIEQPDITVGPPLITEQKVLAVPADHPFAQRDSITLEDLAEVRLIRMPPNADFPRELVERHIPERTPSGRPIAAGPVGETWQELLSLVGTGQACAQCDASVFHYYRHRGVEYIPIEDALPMEYLPMWLAGKTTGRILAFVQAALELPGGD</sequence>
<proteinExistence type="inferred from homology"/>
<evidence type="ECO:0000313" key="7">
    <source>
        <dbReference type="EMBL" id="MBL1078163.1"/>
    </source>
</evidence>
<protein>
    <submittedName>
        <fullName evidence="7">LysR family transcriptional regulator</fullName>
    </submittedName>
</protein>
<dbReference type="InterPro" id="IPR000847">
    <property type="entry name" value="LysR_HTH_N"/>
</dbReference>
<evidence type="ECO:0000256" key="3">
    <source>
        <dbReference type="ARBA" id="ARBA00023125"/>
    </source>
</evidence>
<keyword evidence="2" id="KW-0805">Transcription regulation</keyword>
<dbReference type="Gene3D" id="1.10.10.10">
    <property type="entry name" value="Winged helix-like DNA-binding domain superfamily/Winged helix DNA-binding domain"/>
    <property type="match status" value="1"/>
</dbReference>
<reference evidence="7 8" key="1">
    <citation type="submission" date="2021-01" db="EMBL/GenBank/DDBJ databases">
        <title>WGS of actinomycetes isolated from Thailand.</title>
        <authorList>
            <person name="Thawai C."/>
        </authorList>
    </citation>
    <scope>NUCLEOTIDE SEQUENCE [LARGE SCALE GENOMIC DNA]</scope>
    <source>
        <strain evidence="7 8">LPG 2</strain>
    </source>
</reference>
<evidence type="ECO:0000313" key="8">
    <source>
        <dbReference type="Proteomes" id="UP000602198"/>
    </source>
</evidence>
<keyword evidence="4" id="KW-0010">Activator</keyword>